<evidence type="ECO:0000256" key="1">
    <source>
        <dbReference type="ARBA" id="ARBA00022598"/>
    </source>
</evidence>
<dbReference type="Proteomes" id="UP000194151">
    <property type="component" value="Chromosome"/>
</dbReference>
<evidence type="ECO:0000313" key="9">
    <source>
        <dbReference type="Proteomes" id="UP000194151"/>
    </source>
</evidence>
<keyword evidence="4 7" id="KW-0658">Purine biosynthesis</keyword>
<dbReference type="Gene3D" id="3.40.440.10">
    <property type="entry name" value="Adenylosuccinate Synthetase, subunit A, domain 1"/>
    <property type="match status" value="2"/>
</dbReference>
<keyword evidence="7" id="KW-0963">Cytoplasm</keyword>
<reference evidence="8 9" key="1">
    <citation type="submission" date="2017-05" db="EMBL/GenBank/DDBJ databases">
        <title>Complete and WGS of Bordetella genogroups.</title>
        <authorList>
            <person name="Spilker T."/>
            <person name="LiPuma J."/>
        </authorList>
    </citation>
    <scope>NUCLEOTIDE SEQUENCE [LARGE SCALE GENOMIC DNA]</scope>
    <source>
        <strain evidence="8 9">AU19157</strain>
    </source>
</reference>
<dbReference type="UniPathway" id="UPA00075">
    <property type="reaction ID" value="UER00335"/>
</dbReference>
<dbReference type="Gene3D" id="3.90.170.10">
    <property type="entry name" value="Adenylosuccinate Synthetase, subunit A, domain 3"/>
    <property type="match status" value="1"/>
</dbReference>
<dbReference type="InterPro" id="IPR001114">
    <property type="entry name" value="Adenylosuccinate_synthetase"/>
</dbReference>
<dbReference type="EMBL" id="CP021108">
    <property type="protein sequence ID" value="ARP82340.1"/>
    <property type="molecule type" value="Genomic_DNA"/>
</dbReference>
<feature type="binding site" description="in other chain" evidence="7">
    <location>
        <position position="386"/>
    </location>
    <ligand>
        <name>IMP</name>
        <dbReference type="ChEBI" id="CHEBI:58053"/>
        <note>ligand shared between dimeric partners</note>
    </ligand>
</feature>
<dbReference type="RefSeq" id="WP_086065711.1">
    <property type="nucleotide sequence ID" value="NZ_CP021108.1"/>
</dbReference>
<dbReference type="AlphaFoldDB" id="A0A1W6YML4"/>
<evidence type="ECO:0000256" key="4">
    <source>
        <dbReference type="ARBA" id="ARBA00022755"/>
    </source>
</evidence>
<dbReference type="HAMAP" id="MF_00011">
    <property type="entry name" value="Adenylosucc_synth"/>
    <property type="match status" value="1"/>
</dbReference>
<comment type="pathway">
    <text evidence="7">Purine metabolism; AMP biosynthesis via de novo pathway; AMP from IMP: step 1/2.</text>
</comment>
<dbReference type="SMART" id="SM00788">
    <property type="entry name" value="Adenylsucc_synt"/>
    <property type="match status" value="1"/>
</dbReference>
<keyword evidence="5 7" id="KW-0460">Magnesium</keyword>
<comment type="subunit">
    <text evidence="7">Homodimer.</text>
</comment>
<dbReference type="Pfam" id="PF13238">
    <property type="entry name" value="AAA_18"/>
    <property type="match status" value="1"/>
</dbReference>
<comment type="subcellular location">
    <subcellularLocation>
        <location evidence="7">Cytoplasm</location>
    </subcellularLocation>
</comment>
<dbReference type="GO" id="GO:0005737">
    <property type="term" value="C:cytoplasm"/>
    <property type="evidence" value="ECO:0007669"/>
    <property type="project" value="UniProtKB-SubCell"/>
</dbReference>
<dbReference type="GO" id="GO:0004019">
    <property type="term" value="F:adenylosuccinate synthase activity"/>
    <property type="evidence" value="ECO:0007669"/>
    <property type="project" value="UniProtKB-UniRule"/>
</dbReference>
<accession>A0A1W6YML4</accession>
<keyword evidence="1 7" id="KW-0436">Ligase</keyword>
<keyword evidence="2 7" id="KW-0479">Metal-binding</keyword>
<sequence length="562" mass="62701">MHNRQIVVISGKTCSGKTGLANLLEREFHFRVVRTRQVLAKLDNPEKFWDDRQTLIARGVTADKATDSKWLLHATQEVLRGLDPDRSIVVDHLSTPAQVAQFRRVFGEDLIHVHLYASNQTLQERYAHTEGQREGAPAYAEIDHLKDEEDIRALKDDADVRIYTTRSDARDTLVRVAARLHLYTPPEIRCVDVLIGGQYGSEGKGNVVSYLAREYDVIVRVGGPNAGHTVASTQGPYTYHHLPSGARDVDSRLLLGPGMTIRLKGLFDEICDCNIGPDRLFIDPQATIIEDEDVEREGAHLVSTIASTGSGSGAATARRILSRGKSNFRMAKDVPALAPYVGTKGNYHGTTADRLEEAYRKGQSILLEGTQGSGLSLFHGTYPYVTSRDTNVAGCLAEAGISPSRVRKILMVIRPMPIRVGDPDGDQGHTSGPLKHDTTFDEIAKRAKLDATALHRAEKTSTTKRKRRVGWFEWEQFRKACALNAPTDIVLTFADYLDASNRNARRFEQLTPDTIKFVEELERVSQAPVSLINTRFPREEDGTEDLRSLIDRRNWMARTHSK</sequence>
<comment type="function">
    <text evidence="7">Plays an important role in the de novo pathway of purine nucleotide biosynthesis. Catalyzes the first committed step in the biosynthesis of AMP from IMP.</text>
</comment>
<feature type="binding site" description="in other chain" evidence="7">
    <location>
        <position position="308"/>
    </location>
    <ligand>
        <name>IMP</name>
        <dbReference type="ChEBI" id="CHEBI:58053"/>
        <note>ligand shared between dimeric partners</note>
    </ligand>
</feature>
<comment type="cofactor">
    <cofactor evidence="7">
        <name>Mg(2+)</name>
        <dbReference type="ChEBI" id="CHEBI:18420"/>
    </cofactor>
    <text evidence="7">Binds 1 Mg(2+) ion per subunit.</text>
</comment>
<keyword evidence="6 7" id="KW-0342">GTP-binding</keyword>
<comment type="similarity">
    <text evidence="7">Belongs to the adenylosuccinate synthetase family.</text>
</comment>
<organism evidence="8 9">
    <name type="scientific">Bordetella genomosp. 8</name>
    <dbReference type="NCBI Taxonomy" id="1416806"/>
    <lineage>
        <taxon>Bacteria</taxon>
        <taxon>Pseudomonadati</taxon>
        <taxon>Pseudomonadota</taxon>
        <taxon>Betaproteobacteria</taxon>
        <taxon>Burkholderiales</taxon>
        <taxon>Alcaligenaceae</taxon>
        <taxon>Bordetella</taxon>
    </lineage>
</organism>
<feature type="binding site" description="in other chain" evidence="7">
    <location>
        <begin position="225"/>
        <end position="228"/>
    </location>
    <ligand>
        <name>IMP</name>
        <dbReference type="ChEBI" id="CHEBI:58053"/>
        <note>ligand shared between dimeric partners</note>
    </ligand>
</feature>
<dbReference type="SUPFAM" id="SSF52540">
    <property type="entry name" value="P-loop containing nucleoside triphosphate hydrolases"/>
    <property type="match status" value="2"/>
</dbReference>
<comment type="catalytic activity">
    <reaction evidence="7">
        <text>IMP + L-aspartate + GTP = N(6)-(1,2-dicarboxyethyl)-AMP + GDP + phosphate + 2 H(+)</text>
        <dbReference type="Rhea" id="RHEA:15753"/>
        <dbReference type="ChEBI" id="CHEBI:15378"/>
        <dbReference type="ChEBI" id="CHEBI:29991"/>
        <dbReference type="ChEBI" id="CHEBI:37565"/>
        <dbReference type="ChEBI" id="CHEBI:43474"/>
        <dbReference type="ChEBI" id="CHEBI:57567"/>
        <dbReference type="ChEBI" id="CHEBI:58053"/>
        <dbReference type="ChEBI" id="CHEBI:58189"/>
        <dbReference type="EC" id="6.3.4.4"/>
    </reaction>
</comment>
<feature type="binding site" evidence="7">
    <location>
        <begin position="227"/>
        <end position="229"/>
    </location>
    <ligand>
        <name>GTP</name>
        <dbReference type="ChEBI" id="CHEBI:37565"/>
    </ligand>
</feature>
<keyword evidence="9" id="KW-1185">Reference proteome</keyword>
<dbReference type="PANTHER" id="PTHR11846">
    <property type="entry name" value="ADENYLOSUCCINATE SYNTHETASE"/>
    <property type="match status" value="1"/>
</dbReference>
<feature type="binding site" evidence="7">
    <location>
        <begin position="461"/>
        <end position="467"/>
    </location>
    <ligand>
        <name>substrate</name>
    </ligand>
</feature>
<evidence type="ECO:0000313" key="8">
    <source>
        <dbReference type="EMBL" id="ARP82340.1"/>
    </source>
</evidence>
<protein>
    <recommendedName>
        <fullName evidence="7">Adenylosuccinate synthetase</fullName>
        <shortName evidence="7">AMPSase</shortName>
        <shortName evidence="7">AdSS</shortName>
        <ecNumber evidence="7">6.3.4.4</ecNumber>
    </recommendedName>
    <alternativeName>
        <fullName evidence="7">IMP--aspartate ligase</fullName>
    </alternativeName>
</protein>
<feature type="active site" description="Proton donor" evidence="7">
    <location>
        <position position="228"/>
    </location>
</feature>
<dbReference type="GO" id="GO:0000287">
    <property type="term" value="F:magnesium ion binding"/>
    <property type="evidence" value="ECO:0007669"/>
    <property type="project" value="UniProtKB-UniRule"/>
</dbReference>
<dbReference type="STRING" id="1416806.CAL12_16965"/>
<evidence type="ECO:0000256" key="6">
    <source>
        <dbReference type="ARBA" id="ARBA00023134"/>
    </source>
</evidence>
<keyword evidence="3 7" id="KW-0547">Nucleotide-binding</keyword>
<evidence type="ECO:0000256" key="5">
    <source>
        <dbReference type="ARBA" id="ARBA00022842"/>
    </source>
</evidence>
<feature type="binding site" evidence="7">
    <location>
        <begin position="493"/>
        <end position="495"/>
    </location>
    <ligand>
        <name>GTP</name>
        <dbReference type="ChEBI" id="CHEBI:37565"/>
    </ligand>
</feature>
<evidence type="ECO:0000256" key="7">
    <source>
        <dbReference type="HAMAP-Rule" id="MF_00011"/>
    </source>
</evidence>
<feature type="binding site" description="in other chain" evidence="7">
    <location>
        <position position="371"/>
    </location>
    <ligand>
        <name>IMP</name>
        <dbReference type="ChEBI" id="CHEBI:58053"/>
        <note>ligand shared between dimeric partners</note>
    </ligand>
</feature>
<dbReference type="InterPro" id="IPR042109">
    <property type="entry name" value="Adenylosuccinate_synth_dom1"/>
</dbReference>
<proteinExistence type="inferred from homology"/>
<gene>
    <name evidence="7" type="primary">purA</name>
    <name evidence="8" type="ORF">CAL12_16965</name>
</gene>
<dbReference type="Gene3D" id="3.40.50.300">
    <property type="entry name" value="P-loop containing nucleotide triphosphate hydrolases"/>
    <property type="match status" value="1"/>
</dbReference>
<name>A0A1W6YML4_9BORD</name>
<dbReference type="InterPro" id="IPR042111">
    <property type="entry name" value="Adenylosuccinate_synth_dom3"/>
</dbReference>
<dbReference type="GO" id="GO:0005525">
    <property type="term" value="F:GTP binding"/>
    <property type="evidence" value="ECO:0007669"/>
    <property type="project" value="UniProtKB-UniRule"/>
</dbReference>
<feature type="binding site" evidence="7">
    <location>
        <position position="227"/>
    </location>
    <ligand>
        <name>Mg(2+)</name>
        <dbReference type="ChEBI" id="CHEBI:18420"/>
    </ligand>
</feature>
<dbReference type="GO" id="GO:0044208">
    <property type="term" value="P:'de novo' AMP biosynthetic process"/>
    <property type="evidence" value="ECO:0007669"/>
    <property type="project" value="UniProtKB-UniRule"/>
</dbReference>
<dbReference type="EC" id="6.3.4.4" evidence="7"/>
<evidence type="ECO:0000256" key="2">
    <source>
        <dbReference type="ARBA" id="ARBA00022723"/>
    </source>
</evidence>
<feature type="binding site" evidence="7">
    <location>
        <position position="467"/>
    </location>
    <ligand>
        <name>GTP</name>
        <dbReference type="ChEBI" id="CHEBI:37565"/>
    </ligand>
</feature>
<dbReference type="OrthoDB" id="6057000at2"/>
<feature type="binding site" description="in other chain" evidence="7">
    <location>
        <position position="465"/>
    </location>
    <ligand>
        <name>IMP</name>
        <dbReference type="ChEBI" id="CHEBI:58053"/>
        <note>ligand shared between dimeric partners</note>
    </ligand>
</feature>
<dbReference type="PANTHER" id="PTHR11846:SF0">
    <property type="entry name" value="ADENYLOSUCCINATE SYNTHETASE"/>
    <property type="match status" value="1"/>
</dbReference>
<dbReference type="Pfam" id="PF00709">
    <property type="entry name" value="Adenylsucc_synt"/>
    <property type="match status" value="2"/>
</dbReference>
<dbReference type="GO" id="GO:0046040">
    <property type="term" value="P:IMP metabolic process"/>
    <property type="evidence" value="ECO:0007669"/>
    <property type="project" value="TreeGrafter"/>
</dbReference>
<comment type="caution">
    <text evidence="7">Lacks conserved residue(s) required for the propagation of feature annotation.</text>
</comment>
<dbReference type="InterPro" id="IPR027417">
    <property type="entry name" value="P-loop_NTPase"/>
</dbReference>
<dbReference type="KEGG" id="bgv:CAL12_16965"/>
<evidence type="ECO:0000256" key="3">
    <source>
        <dbReference type="ARBA" id="ARBA00022741"/>
    </source>
</evidence>